<dbReference type="AlphaFoldDB" id="A0AAN7TUX3"/>
<dbReference type="Proteomes" id="UP001344447">
    <property type="component" value="Unassembled WGS sequence"/>
</dbReference>
<gene>
    <name evidence="2" type="ORF">RB653_007119</name>
</gene>
<dbReference type="InterPro" id="IPR029058">
    <property type="entry name" value="AB_hydrolase_fold"/>
</dbReference>
<dbReference type="EMBL" id="JAVFKY010000005">
    <property type="protein sequence ID" value="KAK5575983.1"/>
    <property type="molecule type" value="Genomic_DNA"/>
</dbReference>
<sequence>MNNENYPLPNLIGNQDKGISFFPTVNGLKMHFRCYKNQDFQITKGEVALFDSGSPFFSTAFGNVIDLMSKKDVMSAMGVETACFFDRYGYGWSDLSPLPLGAENFVSMLKESIDLVPCLKNKIFFYVGWSYGGLNAQMFAMKYPELIKGILTIDGSFRNYLDPLFISQNVAQIQQLENIINIPNEMFKSICNQGFIGEDQGLFTNKSKLIFPSVEITQFFITNPNQNMLKALHQELSTFLSSFQRLEELFNSSSNPNIPFGDIPLVVVTNSNSTDSWVSRQRQLATLSNNSYQFSIYSTHFIPVLKPQVVVVELSNLILRSIFKLSFCNK</sequence>
<keyword evidence="3" id="KW-1185">Reference proteome</keyword>
<dbReference type="Pfam" id="PF00561">
    <property type="entry name" value="Abhydrolase_1"/>
    <property type="match status" value="1"/>
</dbReference>
<name>A0AAN7TUX3_9MYCE</name>
<proteinExistence type="predicted"/>
<accession>A0AAN7TUX3</accession>
<evidence type="ECO:0000313" key="3">
    <source>
        <dbReference type="Proteomes" id="UP001344447"/>
    </source>
</evidence>
<evidence type="ECO:0000259" key="1">
    <source>
        <dbReference type="Pfam" id="PF00561"/>
    </source>
</evidence>
<organism evidence="2 3">
    <name type="scientific">Dictyostelium firmibasis</name>
    <dbReference type="NCBI Taxonomy" id="79012"/>
    <lineage>
        <taxon>Eukaryota</taxon>
        <taxon>Amoebozoa</taxon>
        <taxon>Evosea</taxon>
        <taxon>Eumycetozoa</taxon>
        <taxon>Dictyostelia</taxon>
        <taxon>Dictyosteliales</taxon>
        <taxon>Dictyosteliaceae</taxon>
        <taxon>Dictyostelium</taxon>
    </lineage>
</organism>
<evidence type="ECO:0000313" key="2">
    <source>
        <dbReference type="EMBL" id="KAK5575983.1"/>
    </source>
</evidence>
<comment type="caution">
    <text evidence="2">The sequence shown here is derived from an EMBL/GenBank/DDBJ whole genome shotgun (WGS) entry which is preliminary data.</text>
</comment>
<dbReference type="SUPFAM" id="SSF53474">
    <property type="entry name" value="alpha/beta-Hydrolases"/>
    <property type="match status" value="1"/>
</dbReference>
<dbReference type="Gene3D" id="3.40.50.1820">
    <property type="entry name" value="alpha/beta hydrolase"/>
    <property type="match status" value="1"/>
</dbReference>
<reference evidence="2 3" key="1">
    <citation type="submission" date="2023-11" db="EMBL/GenBank/DDBJ databases">
        <title>Dfirmibasis_genome.</title>
        <authorList>
            <person name="Edelbroek B."/>
            <person name="Kjellin J."/>
            <person name="Jerlstrom-Hultqvist J."/>
            <person name="Soderbom F."/>
        </authorList>
    </citation>
    <scope>NUCLEOTIDE SEQUENCE [LARGE SCALE GENOMIC DNA]</scope>
    <source>
        <strain evidence="2 3">TNS-C-14</strain>
    </source>
</reference>
<dbReference type="InterPro" id="IPR000073">
    <property type="entry name" value="AB_hydrolase_1"/>
</dbReference>
<protein>
    <recommendedName>
        <fullName evidence="1">AB hydrolase-1 domain-containing protein</fullName>
    </recommendedName>
</protein>
<feature type="domain" description="AB hydrolase-1" evidence="1">
    <location>
        <begin position="85"/>
        <end position="159"/>
    </location>
</feature>